<evidence type="ECO:0000313" key="3">
    <source>
        <dbReference type="Proteomes" id="UP000001937"/>
    </source>
</evidence>
<dbReference type="InterPro" id="IPR009297">
    <property type="entry name" value="DUF952"/>
</dbReference>
<dbReference type="Gene3D" id="3.20.170.20">
    <property type="entry name" value="Protein of unknown function DUF952"/>
    <property type="match status" value="1"/>
</dbReference>
<dbReference type="eggNOG" id="COG3502">
    <property type="taxonomic scope" value="Bacteria"/>
</dbReference>
<dbReference type="STRING" id="106370.Francci3_3868"/>
<dbReference type="OrthoDB" id="5638018at2"/>
<dbReference type="PANTHER" id="PTHR34129">
    <property type="entry name" value="BLR1139 PROTEIN"/>
    <property type="match status" value="1"/>
</dbReference>
<evidence type="ECO:0000256" key="1">
    <source>
        <dbReference type="SAM" id="MobiDB-lite"/>
    </source>
</evidence>
<feature type="region of interest" description="Disordered" evidence="1">
    <location>
        <begin position="67"/>
        <end position="87"/>
    </location>
</feature>
<dbReference type="SUPFAM" id="SSF56399">
    <property type="entry name" value="ADP-ribosylation"/>
    <property type="match status" value="1"/>
</dbReference>
<reference evidence="2 3" key="1">
    <citation type="journal article" date="2007" name="Genome Res.">
        <title>Genome characteristics of facultatively symbiotic Frankia sp. strains reflect host range and host plant biogeography.</title>
        <authorList>
            <person name="Normand P."/>
            <person name="Lapierre P."/>
            <person name="Tisa L.S."/>
            <person name="Gogarten J.P."/>
            <person name="Alloisio N."/>
            <person name="Bagnarol E."/>
            <person name="Bassi C.A."/>
            <person name="Berry A.M."/>
            <person name="Bickhart D.M."/>
            <person name="Choisne N."/>
            <person name="Couloux A."/>
            <person name="Cournoyer B."/>
            <person name="Cruveiller S."/>
            <person name="Daubin V."/>
            <person name="Demange N."/>
            <person name="Francino M.P."/>
            <person name="Goltsman E."/>
            <person name="Huang Y."/>
            <person name="Kopp O.R."/>
            <person name="Labarre L."/>
            <person name="Lapidus A."/>
            <person name="Lavire C."/>
            <person name="Marechal J."/>
            <person name="Martinez M."/>
            <person name="Mastronunzio J.E."/>
            <person name="Mullin B.C."/>
            <person name="Niemann J."/>
            <person name="Pujic P."/>
            <person name="Rawnsley T."/>
            <person name="Rouy Z."/>
            <person name="Schenowitz C."/>
            <person name="Sellstedt A."/>
            <person name="Tavares F."/>
            <person name="Tomkins J.P."/>
            <person name="Vallenet D."/>
            <person name="Valverde C."/>
            <person name="Wall L.G."/>
            <person name="Wang Y."/>
            <person name="Medigue C."/>
            <person name="Benson D.R."/>
        </authorList>
    </citation>
    <scope>NUCLEOTIDE SEQUENCE [LARGE SCALE GENOMIC DNA]</scope>
    <source>
        <strain evidence="3">DSM 45818 / CECT 9043 / CcI3</strain>
    </source>
</reference>
<proteinExistence type="predicted"/>
<dbReference type="KEGG" id="fra:Francci3_3868"/>
<name>Q2J674_FRACC</name>
<dbReference type="Proteomes" id="UP000001937">
    <property type="component" value="Chromosome"/>
</dbReference>
<dbReference type="EMBL" id="CP000249">
    <property type="protein sequence ID" value="ABD13218.1"/>
    <property type="molecule type" value="Genomic_DNA"/>
</dbReference>
<feature type="compositionally biased region" description="Low complexity" evidence="1">
    <location>
        <begin position="74"/>
        <end position="87"/>
    </location>
</feature>
<evidence type="ECO:0000313" key="2">
    <source>
        <dbReference type="EMBL" id="ABD13218.1"/>
    </source>
</evidence>
<protein>
    <recommendedName>
        <fullName evidence="4">DUF952 domain-containing protein</fullName>
    </recommendedName>
</protein>
<dbReference type="AlphaFoldDB" id="Q2J674"/>
<gene>
    <name evidence="2" type="ordered locus">Francci3_3868</name>
</gene>
<accession>Q2J674</accession>
<organism evidence="2 3">
    <name type="scientific">Frankia casuarinae (strain DSM 45818 / CECT 9043 / HFP020203 / CcI3)</name>
    <dbReference type="NCBI Taxonomy" id="106370"/>
    <lineage>
        <taxon>Bacteria</taxon>
        <taxon>Bacillati</taxon>
        <taxon>Actinomycetota</taxon>
        <taxon>Actinomycetes</taxon>
        <taxon>Frankiales</taxon>
        <taxon>Frankiaceae</taxon>
        <taxon>Frankia</taxon>
    </lineage>
</organism>
<sequence length="124" mass="13117">MICHLVGRSEWAAGADGYRPASLASEGFIHFSAPEQAVATANRYYAGRADLLLVVVNPERLSAELRWEPPAPVTPAGQAPAGGTPAPGELFPHLYGTIDTAAVTIVVPFPPDPDGVFRVLPSLW</sequence>
<evidence type="ECO:0008006" key="4">
    <source>
        <dbReference type="Google" id="ProtNLM"/>
    </source>
</evidence>
<dbReference type="Pfam" id="PF06108">
    <property type="entry name" value="DUF952"/>
    <property type="match status" value="1"/>
</dbReference>
<dbReference type="HOGENOM" id="CLU_129452_1_0_11"/>
<dbReference type="PhylomeDB" id="Q2J674"/>
<dbReference type="RefSeq" id="WP_011438242.1">
    <property type="nucleotide sequence ID" value="NC_007777.1"/>
</dbReference>
<keyword evidence="3" id="KW-1185">Reference proteome</keyword>
<dbReference type="PANTHER" id="PTHR34129:SF1">
    <property type="entry name" value="DUF952 DOMAIN-CONTAINING PROTEIN"/>
    <property type="match status" value="1"/>
</dbReference>